<reference evidence="2 3" key="1">
    <citation type="journal article" date="2011" name="PLoS Pathog.">
        <title>Endophytic Life Strategies Decoded by Genome and Transcriptome Analyses of the Mutualistic Root Symbiont Piriformospora indica.</title>
        <authorList>
            <person name="Zuccaro A."/>
            <person name="Lahrmann U."/>
            <person name="Guldener U."/>
            <person name="Langen G."/>
            <person name="Pfiffi S."/>
            <person name="Biedenkopf D."/>
            <person name="Wong P."/>
            <person name="Samans B."/>
            <person name="Grimm C."/>
            <person name="Basiewicz M."/>
            <person name="Murat C."/>
            <person name="Martin F."/>
            <person name="Kogel K.H."/>
        </authorList>
    </citation>
    <scope>NUCLEOTIDE SEQUENCE [LARGE SCALE GENOMIC DNA]</scope>
    <source>
        <strain evidence="2 3">DSM 11827</strain>
    </source>
</reference>
<evidence type="ECO:0000313" key="2">
    <source>
        <dbReference type="EMBL" id="CCA73105.1"/>
    </source>
</evidence>
<dbReference type="AlphaFoldDB" id="G4TP69"/>
<accession>G4TP69</accession>
<feature type="transmembrane region" description="Helical" evidence="1">
    <location>
        <begin position="20"/>
        <end position="38"/>
    </location>
</feature>
<proteinExistence type="predicted"/>
<protein>
    <submittedName>
        <fullName evidence="2">Uncharacterized protein</fullName>
    </submittedName>
</protein>
<gene>
    <name evidence="2" type="ORF">PIIN_07059</name>
</gene>
<dbReference type="OrthoDB" id="3136595at2759"/>
<dbReference type="EMBL" id="CAFZ01000202">
    <property type="protein sequence ID" value="CCA73105.1"/>
    <property type="molecule type" value="Genomic_DNA"/>
</dbReference>
<evidence type="ECO:0000313" key="3">
    <source>
        <dbReference type="Proteomes" id="UP000007148"/>
    </source>
</evidence>
<dbReference type="InParanoid" id="G4TP69"/>
<comment type="caution">
    <text evidence="2">The sequence shown here is derived from an EMBL/GenBank/DDBJ whole genome shotgun (WGS) entry which is preliminary data.</text>
</comment>
<keyword evidence="3" id="KW-1185">Reference proteome</keyword>
<dbReference type="Proteomes" id="UP000007148">
    <property type="component" value="Unassembled WGS sequence"/>
</dbReference>
<keyword evidence="1" id="KW-1133">Transmembrane helix</keyword>
<feature type="transmembrane region" description="Helical" evidence="1">
    <location>
        <begin position="50"/>
        <end position="71"/>
    </location>
</feature>
<keyword evidence="1" id="KW-0472">Membrane</keyword>
<organism evidence="2 3">
    <name type="scientific">Serendipita indica (strain DSM 11827)</name>
    <name type="common">Root endophyte fungus</name>
    <name type="synonym">Piriformospora indica</name>
    <dbReference type="NCBI Taxonomy" id="1109443"/>
    <lineage>
        <taxon>Eukaryota</taxon>
        <taxon>Fungi</taxon>
        <taxon>Dikarya</taxon>
        <taxon>Basidiomycota</taxon>
        <taxon>Agaricomycotina</taxon>
        <taxon>Agaricomycetes</taxon>
        <taxon>Sebacinales</taxon>
        <taxon>Serendipitaceae</taxon>
        <taxon>Serendipita</taxon>
    </lineage>
</organism>
<evidence type="ECO:0000256" key="1">
    <source>
        <dbReference type="SAM" id="Phobius"/>
    </source>
</evidence>
<name>G4TP69_SERID</name>
<sequence length="151" mass="16985">MAAGGISSTPFLTVFYRDGILCFLVTVALRIWNIWIYLTQHVSTYNMGTQLMWAANVVLITRVYMNLVWLARGPKPTDTHMGFSTDSNEIQTRGTTNIFRMRRQTQQPTTSFGIDTSEIGTRYPGEVPDFQILSSTDEVATTPRKPDLEGA</sequence>
<dbReference type="HOGENOM" id="CLU_1732193_0_0_1"/>
<keyword evidence="1" id="KW-0812">Transmembrane</keyword>